<feature type="repeat" description="WD" evidence="3">
    <location>
        <begin position="699"/>
        <end position="722"/>
    </location>
</feature>
<organism evidence="6 7">
    <name type="scientific">Linnemannia gamsii</name>
    <dbReference type="NCBI Taxonomy" id="64522"/>
    <lineage>
        <taxon>Eukaryota</taxon>
        <taxon>Fungi</taxon>
        <taxon>Fungi incertae sedis</taxon>
        <taxon>Mucoromycota</taxon>
        <taxon>Mortierellomycotina</taxon>
        <taxon>Mortierellomycetes</taxon>
        <taxon>Mortierellales</taxon>
        <taxon>Mortierellaceae</taxon>
        <taxon>Linnemannia</taxon>
    </lineage>
</organism>
<dbReference type="PROSITE" id="PS50294">
    <property type="entry name" value="WD_REPEATS_REGION"/>
    <property type="match status" value="6"/>
</dbReference>
<dbReference type="InterPro" id="IPR001680">
    <property type="entry name" value="WD40_rpt"/>
</dbReference>
<dbReference type="SUPFAM" id="SSF141571">
    <property type="entry name" value="Pentapeptide repeat-like"/>
    <property type="match status" value="1"/>
</dbReference>
<evidence type="ECO:0000256" key="2">
    <source>
        <dbReference type="ARBA" id="ARBA00022737"/>
    </source>
</evidence>
<dbReference type="PRINTS" id="PR00320">
    <property type="entry name" value="GPROTEINBRPT"/>
</dbReference>
<dbReference type="InterPro" id="IPR019775">
    <property type="entry name" value="WD40_repeat_CS"/>
</dbReference>
<name>A0ABQ7JKC4_9FUNG</name>
<accession>A0ABQ7JKC4</accession>
<dbReference type="Pfam" id="PF05729">
    <property type="entry name" value="NACHT"/>
    <property type="match status" value="1"/>
</dbReference>
<reference evidence="6 7" key="1">
    <citation type="journal article" date="2020" name="Fungal Divers.">
        <title>Resolving the Mortierellaceae phylogeny through synthesis of multi-gene phylogenetics and phylogenomics.</title>
        <authorList>
            <person name="Vandepol N."/>
            <person name="Liber J."/>
            <person name="Desiro A."/>
            <person name="Na H."/>
            <person name="Kennedy M."/>
            <person name="Barry K."/>
            <person name="Grigoriev I.V."/>
            <person name="Miller A.N."/>
            <person name="O'Donnell K."/>
            <person name="Stajich J.E."/>
            <person name="Bonito G."/>
        </authorList>
    </citation>
    <scope>NUCLEOTIDE SEQUENCE [LARGE SCALE GENOMIC DNA]</scope>
    <source>
        <strain evidence="6 7">AD045</strain>
    </source>
</reference>
<evidence type="ECO:0000313" key="6">
    <source>
        <dbReference type="EMBL" id="KAG0277334.1"/>
    </source>
</evidence>
<dbReference type="InterPro" id="IPR027417">
    <property type="entry name" value="P-loop_NTPase"/>
</dbReference>
<sequence length="1097" mass="123272">MTNNSSKRPVSSDIGGIDSDSIHSTSKHDRTHAASDILPDGTRSFGSSTLNTNQQLLQGRIEWTQQMVYCKVGIVDGQSVFLPIHATERPIEDFAGFVDNDLQTLRKRRLQEYHQPVYIPPVAKANLQAQDDAHFPLMDKVQEFMDSDRQVMLILGDSGAGKSTFNRYLEHQLWTKYNKSYPIPLFINLPAIDKPDQDMVTKQLQAYDFSEHQILEMKIHRQLILICDGYDECQLSTNLHTSNKLNQRGGWRTKMIISCRTQFLGSTYVNLFAPQSMDRYAKMRSDLFQETVIAPFSKEQIKDYIACYVPLEPRPWVAEDYMRMLMTIPSLMDLVKNPFLLILTLEALPGVTKNQSDLSTFRITRVLLYDHFVDQWLGVNMRRLRENKMNIDERKMLEHMIEKGFTHLGVDFSKRLALAIFEKHDGNPVVQYIHYNHKKTWKAMFFGPDPETQFLREASPLIRTGSLHRFIHRSMLEYFFSRTVFEPTTFEVQDEFTPHSKLGLPTMQSLDPTGPLFTRNLLREPSIIQFLSERVRQSPYFEKHLRAVVELSKTDVNVSTAAANAITILVRAGTLFHRADLQDIRIPGADLSGGQFDSAQLQGADLRGVNFTGSWLRQADVSRAQLEDVRFGELPYLKEEGKVTACVYSPDGRMFVTAIGISCRGIINIYNTATWTKMNTFHFDRKMADFRTSWISTKSISFSPDSQRFVTGSYDGIVRLWDCAEGRRLLGVKEGSDENNVSVAFSPCGKWVVSVCGYGNARVWDAETGETVLTMKGHTGRIWCVKYSPDGSRVALGCEDGTIRFWDALAGEPGALWDTPSGDVFCLAFSPDGRQLASGHREGRIRLWNVMSGDTDSILNGHTDDVTCIAFSPSSRWFATSSKDASVKLWDAADGSLISTFVGHTGGVNAVNFSPDGRQLASGSDDGSVRLWEVESGDSRLGWQTLAGVIFNIVFTLDVFFILSSYKDGSLRLWNPLTGAVRFHIRISFEWLGAVAISPDGAHIASGGSDGTLRTWDCQTGEAGPTIEAHTALVNGVVYSPCGRWILSASSGSIQLWDLHNPEKKQILTKRPINSYAILKCMAFSPKRQLVAIGYST</sequence>
<gene>
    <name evidence="6" type="primary">WDR31_3</name>
    <name evidence="6" type="ORF">BGZ96_002910</name>
</gene>
<dbReference type="EMBL" id="JAAAIM010001581">
    <property type="protein sequence ID" value="KAG0277334.1"/>
    <property type="molecule type" value="Genomic_DNA"/>
</dbReference>
<protein>
    <submittedName>
        <fullName evidence="6">WD_REPEATS_REGION domain-containing protein</fullName>
    </submittedName>
</protein>
<dbReference type="Pfam" id="PF00805">
    <property type="entry name" value="Pentapeptide"/>
    <property type="match status" value="1"/>
</dbReference>
<evidence type="ECO:0000256" key="3">
    <source>
        <dbReference type="PROSITE-ProRule" id="PRU00221"/>
    </source>
</evidence>
<feature type="repeat" description="WD" evidence="3">
    <location>
        <begin position="901"/>
        <end position="942"/>
    </location>
</feature>
<dbReference type="Proteomes" id="UP001194696">
    <property type="component" value="Unassembled WGS sequence"/>
</dbReference>
<dbReference type="InterPro" id="IPR007111">
    <property type="entry name" value="NACHT_NTPase"/>
</dbReference>
<dbReference type="PROSITE" id="PS00675">
    <property type="entry name" value="SIGMA54_INTERACT_1"/>
    <property type="match status" value="1"/>
</dbReference>
<dbReference type="PANTHER" id="PTHR22847:SF637">
    <property type="entry name" value="WD REPEAT DOMAIN 5B"/>
    <property type="match status" value="1"/>
</dbReference>
<evidence type="ECO:0000259" key="5">
    <source>
        <dbReference type="Pfam" id="PF05729"/>
    </source>
</evidence>
<dbReference type="SUPFAM" id="SSF50978">
    <property type="entry name" value="WD40 repeat-like"/>
    <property type="match status" value="2"/>
</dbReference>
<dbReference type="InterPro" id="IPR001646">
    <property type="entry name" value="5peptide_repeat"/>
</dbReference>
<feature type="repeat" description="WD" evidence="3">
    <location>
        <begin position="733"/>
        <end position="774"/>
    </location>
</feature>
<feature type="region of interest" description="Disordered" evidence="4">
    <location>
        <begin position="1"/>
        <end position="40"/>
    </location>
</feature>
<dbReference type="InterPro" id="IPR036322">
    <property type="entry name" value="WD40_repeat_dom_sf"/>
</dbReference>
<evidence type="ECO:0000256" key="4">
    <source>
        <dbReference type="SAM" id="MobiDB-lite"/>
    </source>
</evidence>
<feature type="non-terminal residue" evidence="6">
    <location>
        <position position="1097"/>
    </location>
</feature>
<dbReference type="PROSITE" id="PS00678">
    <property type="entry name" value="WD_REPEATS_1"/>
    <property type="match status" value="2"/>
</dbReference>
<keyword evidence="2" id="KW-0677">Repeat</keyword>
<feature type="domain" description="NACHT" evidence="5">
    <location>
        <begin position="151"/>
        <end position="309"/>
    </location>
</feature>
<evidence type="ECO:0000256" key="1">
    <source>
        <dbReference type="ARBA" id="ARBA00022574"/>
    </source>
</evidence>
<dbReference type="PANTHER" id="PTHR22847">
    <property type="entry name" value="WD40 REPEAT PROTEIN"/>
    <property type="match status" value="1"/>
</dbReference>
<dbReference type="Pfam" id="PF00400">
    <property type="entry name" value="WD40"/>
    <property type="match status" value="8"/>
</dbReference>
<dbReference type="Gene3D" id="3.40.50.300">
    <property type="entry name" value="P-loop containing nucleotide triphosphate hydrolases"/>
    <property type="match status" value="1"/>
</dbReference>
<dbReference type="InterPro" id="IPR025662">
    <property type="entry name" value="Sigma_54_int_dom_ATP-bd_1"/>
</dbReference>
<dbReference type="PROSITE" id="PS50082">
    <property type="entry name" value="WD_REPEATS_2"/>
    <property type="match status" value="7"/>
</dbReference>
<evidence type="ECO:0000313" key="7">
    <source>
        <dbReference type="Proteomes" id="UP001194696"/>
    </source>
</evidence>
<dbReference type="InterPro" id="IPR020472">
    <property type="entry name" value="WD40_PAC1"/>
</dbReference>
<dbReference type="Gene3D" id="2.160.20.80">
    <property type="entry name" value="E3 ubiquitin-protein ligase SopA"/>
    <property type="match status" value="1"/>
</dbReference>
<keyword evidence="1 3" id="KW-0853">WD repeat</keyword>
<dbReference type="InterPro" id="IPR015943">
    <property type="entry name" value="WD40/YVTN_repeat-like_dom_sf"/>
</dbReference>
<feature type="repeat" description="WD" evidence="3">
    <location>
        <begin position="775"/>
        <end position="807"/>
    </location>
</feature>
<dbReference type="SMART" id="SM00320">
    <property type="entry name" value="WD40"/>
    <property type="match status" value="10"/>
</dbReference>
<dbReference type="Gene3D" id="2.130.10.10">
    <property type="entry name" value="YVTN repeat-like/Quinoprotein amine dehydrogenase"/>
    <property type="match status" value="4"/>
</dbReference>
<comment type="caution">
    <text evidence="6">The sequence shown here is derived from an EMBL/GenBank/DDBJ whole genome shotgun (WGS) entry which is preliminary data.</text>
</comment>
<proteinExistence type="predicted"/>
<keyword evidence="7" id="KW-1185">Reference proteome</keyword>
<dbReference type="CDD" id="cd00200">
    <property type="entry name" value="WD40"/>
    <property type="match status" value="1"/>
</dbReference>
<feature type="repeat" description="WD" evidence="3">
    <location>
        <begin position="859"/>
        <end position="900"/>
    </location>
</feature>
<feature type="repeat" description="WD" evidence="3">
    <location>
        <begin position="817"/>
        <end position="858"/>
    </location>
</feature>
<feature type="repeat" description="WD" evidence="3">
    <location>
        <begin position="994"/>
        <end position="1026"/>
    </location>
</feature>